<protein>
    <submittedName>
        <fullName evidence="2">Uncharacterized protein</fullName>
    </submittedName>
</protein>
<keyword evidence="1" id="KW-1133">Transmembrane helix</keyword>
<reference evidence="3" key="1">
    <citation type="submission" date="2016-10" db="EMBL/GenBank/DDBJ databases">
        <authorList>
            <person name="Varghese N."/>
            <person name="Submissions S."/>
        </authorList>
    </citation>
    <scope>NUCLEOTIDE SEQUENCE [LARGE SCALE GENOMIC DNA]</scope>
    <source>
        <strain evidence="3">CGMCC 1.7062</strain>
    </source>
</reference>
<sequence>MIKDNRPQNQNSQDESLWHSALFAGFTFILLRFVLPNHAQLGSQAETAIIEIAANYALAISTLWFIPPLAARIRRRKQSALQPDLKTSL</sequence>
<evidence type="ECO:0000313" key="3">
    <source>
        <dbReference type="Proteomes" id="UP000236721"/>
    </source>
</evidence>
<organism evidence="2 3">
    <name type="scientific">Vibrio hangzhouensis</name>
    <dbReference type="NCBI Taxonomy" id="462991"/>
    <lineage>
        <taxon>Bacteria</taxon>
        <taxon>Pseudomonadati</taxon>
        <taxon>Pseudomonadota</taxon>
        <taxon>Gammaproteobacteria</taxon>
        <taxon>Vibrionales</taxon>
        <taxon>Vibrionaceae</taxon>
        <taxon>Vibrio</taxon>
    </lineage>
</organism>
<feature type="transmembrane region" description="Helical" evidence="1">
    <location>
        <begin position="16"/>
        <end position="35"/>
    </location>
</feature>
<keyword evidence="1" id="KW-0812">Transmembrane</keyword>
<gene>
    <name evidence="2" type="ORF">SAMN04488244_11914</name>
</gene>
<evidence type="ECO:0000256" key="1">
    <source>
        <dbReference type="SAM" id="Phobius"/>
    </source>
</evidence>
<dbReference type="RefSeq" id="WP_103881535.1">
    <property type="nucleotide sequence ID" value="NZ_FNVG01000019.1"/>
</dbReference>
<keyword evidence="3" id="KW-1185">Reference proteome</keyword>
<accession>A0A1H6B3G0</accession>
<feature type="transmembrane region" description="Helical" evidence="1">
    <location>
        <begin position="47"/>
        <end position="66"/>
    </location>
</feature>
<name>A0A1H6B3G0_9VIBR</name>
<keyword evidence="1" id="KW-0472">Membrane</keyword>
<dbReference type="EMBL" id="FNVG01000019">
    <property type="protein sequence ID" value="SEG55142.1"/>
    <property type="molecule type" value="Genomic_DNA"/>
</dbReference>
<dbReference type="Proteomes" id="UP000236721">
    <property type="component" value="Unassembled WGS sequence"/>
</dbReference>
<dbReference type="AlphaFoldDB" id="A0A1H6B3G0"/>
<evidence type="ECO:0000313" key="2">
    <source>
        <dbReference type="EMBL" id="SEG55142.1"/>
    </source>
</evidence>
<proteinExistence type="predicted"/>